<sequence>MYKPGQTATDRRIRFDVDRAFCISLTEREDRRKLFLETVGPLISNPIDFFITERCDDPVRGCYESHQAIARQALDQGWERVLVFEDDAQPYGIRFAQGWWINRFIRRNRFQALHLGYSMGRTWMTWFPFIARGNVVAMHAYIISRDGCRLLADTPYSGVPVDVMFKQSMRQHCAYPMLYRQHAAAVAGSNILLSAINEDDWWQRNWRKHWVSLLKNCWRTLLRIRF</sequence>
<protein>
    <submittedName>
        <fullName evidence="1">Uncharacterized protein</fullName>
    </submittedName>
</protein>
<comment type="caution">
    <text evidence="1">The sequence shown here is derived from an EMBL/GenBank/DDBJ whole genome shotgun (WGS) entry which is preliminary data.</text>
</comment>
<evidence type="ECO:0000313" key="1">
    <source>
        <dbReference type="EMBL" id="RMT71018.1"/>
    </source>
</evidence>
<dbReference type="RefSeq" id="WP_019331953.1">
    <property type="nucleotide sequence ID" value="NZ_BQUM01000003.1"/>
</dbReference>
<proteinExistence type="predicted"/>
<reference evidence="1 2" key="1">
    <citation type="submission" date="2018-08" db="EMBL/GenBank/DDBJ databases">
        <title>Recombination of ecologically and evolutionarily significant loci maintains genetic cohesion in the Pseudomonas syringae species complex.</title>
        <authorList>
            <person name="Dillon M."/>
            <person name="Thakur S."/>
            <person name="Almeida R.N.D."/>
            <person name="Weir B.S."/>
            <person name="Guttman D.S."/>
        </authorList>
    </citation>
    <scope>NUCLEOTIDE SEQUENCE [LARGE SCALE GENOMIC DNA]</scope>
    <source>
        <strain evidence="1 2">ICMP 3934</strain>
    </source>
</reference>
<dbReference type="EMBL" id="RBTL01000099">
    <property type="protein sequence ID" value="RMT71018.1"/>
    <property type="molecule type" value="Genomic_DNA"/>
</dbReference>
<organism evidence="1 2">
    <name type="scientific">Pseudomonas syringae pv. theae</name>
    <dbReference type="NCBI Taxonomy" id="103985"/>
    <lineage>
        <taxon>Bacteria</taxon>
        <taxon>Pseudomonadati</taxon>
        <taxon>Pseudomonadota</taxon>
        <taxon>Gammaproteobacteria</taxon>
        <taxon>Pseudomonadales</taxon>
        <taxon>Pseudomonadaceae</taxon>
        <taxon>Pseudomonas</taxon>
        <taxon>Pseudomonas syringae</taxon>
    </lineage>
</organism>
<gene>
    <name evidence="1" type="ORF">ALP44_02282</name>
</gene>
<dbReference type="Proteomes" id="UP000282636">
    <property type="component" value="Unassembled WGS sequence"/>
</dbReference>
<name>A0A0N8TJX9_PSESX</name>
<dbReference type="AlphaFoldDB" id="A0A0N8TJX9"/>
<evidence type="ECO:0000313" key="2">
    <source>
        <dbReference type="Proteomes" id="UP000282636"/>
    </source>
</evidence>
<accession>A0A0N8TJX9</accession>